<comment type="caution">
    <text evidence="2">The sequence shown here is derived from an EMBL/GenBank/DDBJ whole genome shotgun (WGS) entry which is preliminary data.</text>
</comment>
<dbReference type="OrthoDB" id="674604at2759"/>
<dbReference type="PANTHER" id="PTHR10622:SF10">
    <property type="entry name" value="HET DOMAIN-CONTAINING PROTEIN"/>
    <property type="match status" value="1"/>
</dbReference>
<dbReference type="AlphaFoldDB" id="A0A8K0RC08"/>
<dbReference type="InterPro" id="IPR058525">
    <property type="entry name" value="DUF8212"/>
</dbReference>
<evidence type="ECO:0000313" key="2">
    <source>
        <dbReference type="EMBL" id="KAH7089713.1"/>
    </source>
</evidence>
<gene>
    <name evidence="2" type="ORF">FB567DRAFT_618970</name>
</gene>
<evidence type="ECO:0000313" key="3">
    <source>
        <dbReference type="Proteomes" id="UP000813461"/>
    </source>
</evidence>
<sequence length="482" mass="54666">MRLLERKADGDFRLVELKSEDMQPYAILSHAWERQADQEVTFRDIIDGTGKEKVGYGKIEFCGKQAADDGIQYFWVDTCSIDKSSSAELSEAINSMYHCKWFTRGWTLQELIAPPEVVFYSKEWTYIGARSELVVELTAITGIDRRVLRGAHPSICSIADRMFWAAKRTTTREEDIAYSLLGIFDINMPLLYGERGKAFLRLQEEIIKVSDDQSVFAWESSGLAFSAGLLATSPKDFVASGGIQQGALWSGSEPSSMTSKGLRATFRLEPNPNEGGTYYALLACYHTNNYHDYAIVLQHIQGDHYIRINSSKLERLPRNLRWVTSSRKTVHVKESSFQPLQQSRFLRYATAEKDLEWFWITGTKDVHFSEPTHSAAWYPEIALYKLRLQKFGRLLIDHDSPPVGIMSLHFGVRQGKPFCALAHHASTALDEPRGGKLDEILMRKTGQDQGPYIFMTARISQIVIHWRPCTVIALCVKTVQGS</sequence>
<dbReference type="PANTHER" id="PTHR10622">
    <property type="entry name" value="HET DOMAIN-CONTAINING PROTEIN"/>
    <property type="match status" value="1"/>
</dbReference>
<proteinExistence type="predicted"/>
<feature type="domain" description="DUF8212" evidence="1">
    <location>
        <begin position="197"/>
        <end position="221"/>
    </location>
</feature>
<dbReference type="Pfam" id="PF26640">
    <property type="entry name" value="DUF8212"/>
    <property type="match status" value="1"/>
</dbReference>
<dbReference type="EMBL" id="JAGMVJ010000006">
    <property type="protein sequence ID" value="KAH7089713.1"/>
    <property type="molecule type" value="Genomic_DNA"/>
</dbReference>
<evidence type="ECO:0000259" key="1">
    <source>
        <dbReference type="Pfam" id="PF26640"/>
    </source>
</evidence>
<name>A0A8K0RC08_9PLEO</name>
<organism evidence="2 3">
    <name type="scientific">Paraphoma chrysanthemicola</name>
    <dbReference type="NCBI Taxonomy" id="798071"/>
    <lineage>
        <taxon>Eukaryota</taxon>
        <taxon>Fungi</taxon>
        <taxon>Dikarya</taxon>
        <taxon>Ascomycota</taxon>
        <taxon>Pezizomycotina</taxon>
        <taxon>Dothideomycetes</taxon>
        <taxon>Pleosporomycetidae</taxon>
        <taxon>Pleosporales</taxon>
        <taxon>Pleosporineae</taxon>
        <taxon>Phaeosphaeriaceae</taxon>
        <taxon>Paraphoma</taxon>
    </lineage>
</organism>
<accession>A0A8K0RC08</accession>
<protein>
    <recommendedName>
        <fullName evidence="1">DUF8212 domain-containing protein</fullName>
    </recommendedName>
</protein>
<dbReference type="Proteomes" id="UP000813461">
    <property type="component" value="Unassembled WGS sequence"/>
</dbReference>
<reference evidence="2" key="1">
    <citation type="journal article" date="2021" name="Nat. Commun.">
        <title>Genetic determinants of endophytism in the Arabidopsis root mycobiome.</title>
        <authorList>
            <person name="Mesny F."/>
            <person name="Miyauchi S."/>
            <person name="Thiergart T."/>
            <person name="Pickel B."/>
            <person name="Atanasova L."/>
            <person name="Karlsson M."/>
            <person name="Huettel B."/>
            <person name="Barry K.W."/>
            <person name="Haridas S."/>
            <person name="Chen C."/>
            <person name="Bauer D."/>
            <person name="Andreopoulos W."/>
            <person name="Pangilinan J."/>
            <person name="LaButti K."/>
            <person name="Riley R."/>
            <person name="Lipzen A."/>
            <person name="Clum A."/>
            <person name="Drula E."/>
            <person name="Henrissat B."/>
            <person name="Kohler A."/>
            <person name="Grigoriev I.V."/>
            <person name="Martin F.M."/>
            <person name="Hacquard S."/>
        </authorList>
    </citation>
    <scope>NUCLEOTIDE SEQUENCE</scope>
    <source>
        <strain evidence="2">MPI-SDFR-AT-0120</strain>
    </source>
</reference>
<keyword evidence="3" id="KW-1185">Reference proteome</keyword>